<evidence type="ECO:0000256" key="6">
    <source>
        <dbReference type="ARBA" id="ARBA00030253"/>
    </source>
</evidence>
<dbReference type="InterPro" id="IPR000537">
    <property type="entry name" value="UbiA_prenyltransferase"/>
</dbReference>
<comment type="subcellular location">
    <subcellularLocation>
        <location evidence="1">Membrane</location>
        <topology evidence="1">Multi-pass membrane protein</topology>
    </subcellularLocation>
</comment>
<evidence type="ECO:0000256" key="2">
    <source>
        <dbReference type="ARBA" id="ARBA00022679"/>
    </source>
</evidence>
<evidence type="ECO:0000256" key="3">
    <source>
        <dbReference type="ARBA" id="ARBA00022692"/>
    </source>
</evidence>
<evidence type="ECO:0000256" key="4">
    <source>
        <dbReference type="ARBA" id="ARBA00022989"/>
    </source>
</evidence>
<reference evidence="8" key="1">
    <citation type="journal article" date="2020" name="J. Eukaryot. Microbiol.">
        <title>De novo Sequencing, Assembly and Annotation of the Transcriptome for the Free-Living Testate Amoeba Arcella intermedia.</title>
        <authorList>
            <person name="Ribeiro G.M."/>
            <person name="Porfirio-Sousa A.L."/>
            <person name="Maurer-Alcala X.X."/>
            <person name="Katz L.A."/>
            <person name="Lahr D.J.G."/>
        </authorList>
    </citation>
    <scope>NUCLEOTIDE SEQUENCE</scope>
</reference>
<feature type="transmembrane region" description="Helical" evidence="7">
    <location>
        <begin position="129"/>
        <end position="147"/>
    </location>
</feature>
<evidence type="ECO:0000256" key="5">
    <source>
        <dbReference type="ARBA" id="ARBA00023136"/>
    </source>
</evidence>
<protein>
    <recommendedName>
        <fullName evidence="6">Heme O synthase</fullName>
    </recommendedName>
</protein>
<dbReference type="AlphaFoldDB" id="A0A6B2LLG9"/>
<dbReference type="Pfam" id="PF01040">
    <property type="entry name" value="UbiA"/>
    <property type="match status" value="1"/>
</dbReference>
<feature type="transmembrane region" description="Helical" evidence="7">
    <location>
        <begin position="27"/>
        <end position="51"/>
    </location>
</feature>
<dbReference type="PANTHER" id="PTHR43448">
    <property type="entry name" value="PROTOHEME IX FARNESYLTRANSFERASE, MITOCHONDRIAL"/>
    <property type="match status" value="1"/>
</dbReference>
<keyword evidence="5 7" id="KW-0472">Membrane</keyword>
<dbReference type="GO" id="GO:0008495">
    <property type="term" value="F:protoheme IX farnesyltransferase activity"/>
    <property type="evidence" value="ECO:0007669"/>
    <property type="project" value="InterPro"/>
</dbReference>
<keyword evidence="4 7" id="KW-1133">Transmembrane helix</keyword>
<dbReference type="GO" id="GO:0016020">
    <property type="term" value="C:membrane"/>
    <property type="evidence" value="ECO:0007669"/>
    <property type="project" value="UniProtKB-SubCell"/>
</dbReference>
<dbReference type="CDD" id="cd13957">
    <property type="entry name" value="PT_UbiA_Cox10"/>
    <property type="match status" value="1"/>
</dbReference>
<keyword evidence="2" id="KW-0808">Transferase</keyword>
<feature type="transmembrane region" description="Helical" evidence="7">
    <location>
        <begin position="97"/>
        <end position="117"/>
    </location>
</feature>
<dbReference type="EMBL" id="GIBP01009020">
    <property type="protein sequence ID" value="NDV37989.1"/>
    <property type="molecule type" value="Transcribed_RNA"/>
</dbReference>
<evidence type="ECO:0000256" key="1">
    <source>
        <dbReference type="ARBA" id="ARBA00004141"/>
    </source>
</evidence>
<organism evidence="8">
    <name type="scientific">Arcella intermedia</name>
    <dbReference type="NCBI Taxonomy" id="1963864"/>
    <lineage>
        <taxon>Eukaryota</taxon>
        <taxon>Amoebozoa</taxon>
        <taxon>Tubulinea</taxon>
        <taxon>Elardia</taxon>
        <taxon>Arcellinida</taxon>
        <taxon>Sphaerothecina</taxon>
        <taxon>Arcellidae</taxon>
        <taxon>Arcella</taxon>
    </lineage>
</organism>
<sequence>MNTWVGAIVGALPPIIGWAGATGDLDAGAFVLAYTLFIWQIPHFLALSWSLKGEYERAGYKMLVSSDQEKAIRVAYRYSYYFLPIPFLAVLTDLTTMTFALEAFVLNIWIIYQGYQFYKKKTITTAKRLFLGTLYYLSILLICFVIHKKAGYTIEFTKSQPT</sequence>
<evidence type="ECO:0000313" key="8">
    <source>
        <dbReference type="EMBL" id="NDV37989.1"/>
    </source>
</evidence>
<dbReference type="GO" id="GO:0005739">
    <property type="term" value="C:mitochondrion"/>
    <property type="evidence" value="ECO:0007669"/>
    <property type="project" value="TreeGrafter"/>
</dbReference>
<evidence type="ECO:0000256" key="7">
    <source>
        <dbReference type="SAM" id="Phobius"/>
    </source>
</evidence>
<dbReference type="GO" id="GO:0006784">
    <property type="term" value="P:heme A biosynthetic process"/>
    <property type="evidence" value="ECO:0007669"/>
    <property type="project" value="TreeGrafter"/>
</dbReference>
<dbReference type="PANTHER" id="PTHR43448:SF2">
    <property type="entry name" value="PROTOHEME IX FARNESYLTRANSFERASE, MITOCHONDRIAL"/>
    <property type="match status" value="1"/>
</dbReference>
<name>A0A6B2LLG9_9EUKA</name>
<proteinExistence type="predicted"/>
<keyword evidence="3 7" id="KW-0812">Transmembrane</keyword>
<accession>A0A6B2LLG9</accession>
<dbReference type="InterPro" id="IPR006369">
    <property type="entry name" value="Protohaem_IX_farnesylTrfase"/>
</dbReference>